<sequence length="69" mass="8280">MAEEIVDLVIHVKVPKKYAETFRKDVEAMAWYLSHKDELFENMKKLKGIMKTDKSWKELKREFYEGIAD</sequence>
<dbReference type="AlphaFoldDB" id="A0A097QVT4"/>
<dbReference type="Proteomes" id="UP000029980">
    <property type="component" value="Chromosome"/>
</dbReference>
<organism evidence="1 2">
    <name type="scientific">Thermococcus eurythermalis</name>
    <dbReference type="NCBI Taxonomy" id="1505907"/>
    <lineage>
        <taxon>Archaea</taxon>
        <taxon>Methanobacteriati</taxon>
        <taxon>Methanobacteriota</taxon>
        <taxon>Thermococci</taxon>
        <taxon>Thermococcales</taxon>
        <taxon>Thermococcaceae</taxon>
        <taxon>Thermococcus</taxon>
    </lineage>
</organism>
<protein>
    <submittedName>
        <fullName evidence="1">Uncharacterized protein</fullName>
    </submittedName>
</protein>
<reference evidence="1 2" key="1">
    <citation type="journal article" date="2015" name="Int. J. Syst. Evol. Microbiol.">
        <title>Thermococcus eurythermalis sp. nov., a conditional piezophilic hyperthermophilic archaeon with a wide temperature range isolated from an oil-immersed chimney in the Guaymas Basin.</title>
        <authorList>
            <person name="Zhao W."/>
            <person name="Zeng X."/>
            <person name="Xiao X."/>
        </authorList>
    </citation>
    <scope>NUCLEOTIDE SEQUENCE [LARGE SCALE GENOMIC DNA]</scope>
    <source>
        <strain evidence="1 2">A501</strain>
    </source>
</reference>
<dbReference type="GeneID" id="25153709"/>
<dbReference type="OrthoDB" id="90469at2157"/>
<dbReference type="HOGENOM" id="CLU_190409_1_0_2"/>
<name>A0A097QVT4_9EURY</name>
<dbReference type="RefSeq" id="WP_050003551.1">
    <property type="nucleotide sequence ID" value="NZ_CP008887.1"/>
</dbReference>
<keyword evidence="2" id="KW-1185">Reference proteome</keyword>
<proteinExistence type="predicted"/>
<dbReference type="KEGG" id="teu:TEU_09720"/>
<evidence type="ECO:0000313" key="1">
    <source>
        <dbReference type="EMBL" id="AIU70586.1"/>
    </source>
</evidence>
<dbReference type="EMBL" id="CP008887">
    <property type="protein sequence ID" value="AIU70586.1"/>
    <property type="molecule type" value="Genomic_DNA"/>
</dbReference>
<evidence type="ECO:0000313" key="2">
    <source>
        <dbReference type="Proteomes" id="UP000029980"/>
    </source>
</evidence>
<gene>
    <name evidence="1" type="ORF">TEU_09720</name>
</gene>
<accession>A0A097QVT4</accession>
<dbReference type="STRING" id="1505907.TEU_09720"/>